<feature type="transmembrane region" description="Helical" evidence="1">
    <location>
        <begin position="51"/>
        <end position="70"/>
    </location>
</feature>
<dbReference type="AlphaFoldDB" id="A0A6I4MU96"/>
<feature type="transmembrane region" description="Helical" evidence="1">
    <location>
        <begin position="12"/>
        <end position="39"/>
    </location>
</feature>
<dbReference type="Proteomes" id="UP000462055">
    <property type="component" value="Unassembled WGS sequence"/>
</dbReference>
<evidence type="ECO:0000256" key="1">
    <source>
        <dbReference type="SAM" id="Phobius"/>
    </source>
</evidence>
<proteinExistence type="predicted"/>
<evidence type="ECO:0000313" key="3">
    <source>
        <dbReference type="Proteomes" id="UP000462055"/>
    </source>
</evidence>
<gene>
    <name evidence="2" type="ORF">F8568_042440</name>
</gene>
<dbReference type="RefSeq" id="WP_151599815.1">
    <property type="nucleotide sequence ID" value="NZ_WBMS02000059.1"/>
</dbReference>
<sequence>MALRGKPIPPLSVIIVAVLFAIPAVLFTVFAVAMMVFVITGDAPDVGGRSAAAGLLGAVLYWSVALGLWQGNRGARILAIVMTFLTGVLAGPLLIWVLFGPAPEAWFQRREMPSKTSETD</sequence>
<reference evidence="2" key="1">
    <citation type="submission" date="2019-12" db="EMBL/GenBank/DDBJ databases">
        <title>Actinomadura physcomitrii sp. nov., a novel actinomycete isolated from moss [Physcomitrium sphaericum (Ludw) Fuernr].</title>
        <authorList>
            <person name="Zhuang X."/>
        </authorList>
    </citation>
    <scope>NUCLEOTIDE SEQUENCE [LARGE SCALE GENOMIC DNA]</scope>
    <source>
        <strain evidence="2">LD22</strain>
    </source>
</reference>
<keyword evidence="3" id="KW-1185">Reference proteome</keyword>
<accession>A0A6I4MU96</accession>
<dbReference type="EMBL" id="WBMS02000059">
    <property type="protein sequence ID" value="MWA06891.1"/>
    <property type="molecule type" value="Genomic_DNA"/>
</dbReference>
<comment type="caution">
    <text evidence="2">The sequence shown here is derived from an EMBL/GenBank/DDBJ whole genome shotgun (WGS) entry which is preliminary data.</text>
</comment>
<name>A0A6I4MU96_9ACTN</name>
<evidence type="ECO:0000313" key="2">
    <source>
        <dbReference type="EMBL" id="MWA06891.1"/>
    </source>
</evidence>
<feature type="transmembrane region" description="Helical" evidence="1">
    <location>
        <begin position="77"/>
        <end position="99"/>
    </location>
</feature>
<keyword evidence="1" id="KW-0472">Membrane</keyword>
<organism evidence="2 3">
    <name type="scientific">Actinomadura physcomitrii</name>
    <dbReference type="NCBI Taxonomy" id="2650748"/>
    <lineage>
        <taxon>Bacteria</taxon>
        <taxon>Bacillati</taxon>
        <taxon>Actinomycetota</taxon>
        <taxon>Actinomycetes</taxon>
        <taxon>Streptosporangiales</taxon>
        <taxon>Thermomonosporaceae</taxon>
        <taxon>Actinomadura</taxon>
    </lineage>
</organism>
<protein>
    <submittedName>
        <fullName evidence="2">Uncharacterized protein</fullName>
    </submittedName>
</protein>
<keyword evidence="1" id="KW-0812">Transmembrane</keyword>
<keyword evidence="1" id="KW-1133">Transmembrane helix</keyword>